<gene>
    <name evidence="1" type="ORF">HPLM_LOCUS5389</name>
</gene>
<dbReference type="EMBL" id="UZAF01016329">
    <property type="protein sequence ID" value="VDO25820.1"/>
    <property type="molecule type" value="Genomic_DNA"/>
</dbReference>
<dbReference type="Proteomes" id="UP000268014">
    <property type="component" value="Unassembled WGS sequence"/>
</dbReference>
<proteinExistence type="predicted"/>
<name>A0A0N4W5W5_HAEPC</name>
<protein>
    <submittedName>
        <fullName evidence="1 3">Uncharacterized protein</fullName>
    </submittedName>
</protein>
<accession>A0A0N4W5W5</accession>
<reference evidence="3" key="1">
    <citation type="submission" date="2017-02" db="UniProtKB">
        <authorList>
            <consortium name="WormBaseParasite"/>
        </authorList>
    </citation>
    <scope>IDENTIFICATION</scope>
</reference>
<dbReference type="AlphaFoldDB" id="A0A0N4W5W5"/>
<dbReference type="WBParaSite" id="HPLM_0000539701-mRNA-1">
    <property type="protein sequence ID" value="HPLM_0000539701-mRNA-1"/>
    <property type="gene ID" value="HPLM_0000539701"/>
</dbReference>
<evidence type="ECO:0000313" key="3">
    <source>
        <dbReference type="WBParaSite" id="HPLM_0000539701-mRNA-1"/>
    </source>
</evidence>
<sequence>MNQAKPPIEDDVVYFTMELPCPSRMRRLLELRVAMDGVGRHGQLGVEITDDDYGESVVFFIEPLQMHMERFQLIFFVAC</sequence>
<organism evidence="3">
    <name type="scientific">Haemonchus placei</name>
    <name type="common">Barber's pole worm</name>
    <dbReference type="NCBI Taxonomy" id="6290"/>
    <lineage>
        <taxon>Eukaryota</taxon>
        <taxon>Metazoa</taxon>
        <taxon>Ecdysozoa</taxon>
        <taxon>Nematoda</taxon>
        <taxon>Chromadorea</taxon>
        <taxon>Rhabditida</taxon>
        <taxon>Rhabditina</taxon>
        <taxon>Rhabditomorpha</taxon>
        <taxon>Strongyloidea</taxon>
        <taxon>Trichostrongylidae</taxon>
        <taxon>Haemonchus</taxon>
    </lineage>
</organism>
<reference evidence="1 2" key="2">
    <citation type="submission" date="2018-11" db="EMBL/GenBank/DDBJ databases">
        <authorList>
            <consortium name="Pathogen Informatics"/>
        </authorList>
    </citation>
    <scope>NUCLEOTIDE SEQUENCE [LARGE SCALE GENOMIC DNA]</scope>
    <source>
        <strain evidence="1 2">MHpl1</strain>
    </source>
</reference>
<keyword evidence="2" id="KW-1185">Reference proteome</keyword>
<evidence type="ECO:0000313" key="2">
    <source>
        <dbReference type="Proteomes" id="UP000268014"/>
    </source>
</evidence>
<evidence type="ECO:0000313" key="1">
    <source>
        <dbReference type="EMBL" id="VDO25820.1"/>
    </source>
</evidence>